<reference evidence="2 4" key="2">
    <citation type="submission" date="2019-03" db="EMBL/GenBank/DDBJ databases">
        <title>Genomic Encyclopedia of Archaeal and Bacterial Type Strains, Phase II (KMG-II): from individual species to whole genera.</title>
        <authorList>
            <person name="Goeker M."/>
        </authorList>
    </citation>
    <scope>NUCLEOTIDE SEQUENCE [LARGE SCALE GENOMIC DNA]</scope>
    <source>
        <strain evidence="2 4">DSM 15594</strain>
    </source>
</reference>
<comment type="caution">
    <text evidence="1">The sequence shown here is derived from an EMBL/GenBank/DDBJ whole genome shotgun (WGS) entry which is preliminary data.</text>
</comment>
<keyword evidence="4" id="KW-1185">Reference proteome</keyword>
<evidence type="ECO:0000313" key="2">
    <source>
        <dbReference type="EMBL" id="TDW61213.1"/>
    </source>
</evidence>
<evidence type="ECO:0000313" key="3">
    <source>
        <dbReference type="Proteomes" id="UP000243640"/>
    </source>
</evidence>
<proteinExistence type="predicted"/>
<gene>
    <name evidence="1" type="ORF">B6S09_05030</name>
    <name evidence="2" type="ORF">LY04_00745</name>
</gene>
<dbReference type="OrthoDB" id="6708400at2"/>
<dbReference type="Gene3D" id="3.40.50.1820">
    <property type="entry name" value="alpha/beta hydrolase"/>
    <property type="match status" value="1"/>
</dbReference>
<dbReference type="InterPro" id="IPR008886">
    <property type="entry name" value="UPF0227/Esterase_YqiA"/>
</dbReference>
<dbReference type="EMBL" id="SODO01000002">
    <property type="protein sequence ID" value="TDW61213.1"/>
    <property type="molecule type" value="Genomic_DNA"/>
</dbReference>
<organism evidence="1 3">
    <name type="scientific">Oceanimonas baumannii</name>
    <dbReference type="NCBI Taxonomy" id="129578"/>
    <lineage>
        <taxon>Bacteria</taxon>
        <taxon>Pseudomonadati</taxon>
        <taxon>Pseudomonadota</taxon>
        <taxon>Gammaproteobacteria</taxon>
        <taxon>Aeromonadales</taxon>
        <taxon>Aeromonadaceae</taxon>
        <taxon>Oceanimonas</taxon>
    </lineage>
</organism>
<sequence length="202" mass="22928">MSLAQGAFCRHALLQSQATLNVVWVHHTVFIGFNLEITMILFFHGLDSDNQTTKFPAISYPHKYCETVDYRCRNMEEISWHYDELIAQHNPILLVGHSLGGYWALLKSQQHGLPCVLVNPQLYPSFRADYPELEVTSGNDGVLRIAYLELGDEVLDIQRIHRVLDGSLTELHCANGGHHRVADLARMDSVVHAALERIQKQD</sequence>
<dbReference type="SUPFAM" id="SSF53474">
    <property type="entry name" value="alpha/beta-Hydrolases"/>
    <property type="match status" value="1"/>
</dbReference>
<accession>A0A235CNH1</accession>
<evidence type="ECO:0000313" key="1">
    <source>
        <dbReference type="EMBL" id="OYD25577.1"/>
    </source>
</evidence>
<dbReference type="AlphaFoldDB" id="A0A235CNH1"/>
<dbReference type="RefSeq" id="WP_094277405.1">
    <property type="nucleotide sequence ID" value="NZ_NQJF01000003.1"/>
</dbReference>
<dbReference type="EMBL" id="NQJF01000003">
    <property type="protein sequence ID" value="OYD25577.1"/>
    <property type="molecule type" value="Genomic_DNA"/>
</dbReference>
<dbReference type="InterPro" id="IPR029058">
    <property type="entry name" value="AB_hydrolase_fold"/>
</dbReference>
<evidence type="ECO:0000313" key="4">
    <source>
        <dbReference type="Proteomes" id="UP000295058"/>
    </source>
</evidence>
<protein>
    <submittedName>
        <fullName evidence="2">Uncharacterized protein UPF0227</fullName>
    </submittedName>
</protein>
<dbReference type="Proteomes" id="UP000295058">
    <property type="component" value="Unassembled WGS sequence"/>
</dbReference>
<reference evidence="1 3" key="1">
    <citation type="submission" date="2017-08" db="EMBL/GenBank/DDBJ databases">
        <title>Draft Genome Sequence of the Marine Bacterium Oceanimonas baumannii ATCC 700832.</title>
        <authorList>
            <person name="Mcclelland W.D."/>
            <person name="Brennan M.A."/>
            <person name="Trachtenberg A.M."/>
            <person name="Maclea K.S."/>
        </authorList>
    </citation>
    <scope>NUCLEOTIDE SEQUENCE [LARGE SCALE GENOMIC DNA]</scope>
    <source>
        <strain evidence="1 3">ATCC 700832</strain>
    </source>
</reference>
<dbReference type="Pfam" id="PF05728">
    <property type="entry name" value="UPF0227"/>
    <property type="match status" value="1"/>
</dbReference>
<dbReference type="Proteomes" id="UP000243640">
    <property type="component" value="Unassembled WGS sequence"/>
</dbReference>
<name>A0A235CNH1_9GAMM</name>